<evidence type="ECO:0000256" key="6">
    <source>
        <dbReference type="ARBA" id="ARBA00070964"/>
    </source>
</evidence>
<evidence type="ECO:0000313" key="11">
    <source>
        <dbReference type="Proteomes" id="UP000199086"/>
    </source>
</evidence>
<dbReference type="AlphaFoldDB" id="A0A1G6H2U4"/>
<dbReference type="Proteomes" id="UP000199086">
    <property type="component" value="Unassembled WGS sequence"/>
</dbReference>
<evidence type="ECO:0000256" key="1">
    <source>
        <dbReference type="ARBA" id="ARBA00009921"/>
    </source>
</evidence>
<keyword evidence="3 7" id="KW-0378">Hydrolase</keyword>
<dbReference type="InterPro" id="IPR036397">
    <property type="entry name" value="RNaseH_sf"/>
</dbReference>
<evidence type="ECO:0000256" key="5">
    <source>
        <dbReference type="ARBA" id="ARBA00057155"/>
    </source>
</evidence>
<comment type="subcellular location">
    <subcellularLocation>
        <location evidence="7">Cytoplasm</location>
    </subcellularLocation>
</comment>
<feature type="region of interest" description="Disordered" evidence="8">
    <location>
        <begin position="199"/>
        <end position="228"/>
    </location>
</feature>
<dbReference type="NCBIfam" id="NF003765">
    <property type="entry name" value="PRK05359.1"/>
    <property type="match status" value="1"/>
</dbReference>
<dbReference type="GO" id="GO:0000175">
    <property type="term" value="F:3'-5'-RNA exonuclease activity"/>
    <property type="evidence" value="ECO:0007669"/>
    <property type="project" value="InterPro"/>
</dbReference>
<reference evidence="10" key="1">
    <citation type="submission" date="2016-06" db="EMBL/GenBank/DDBJ databases">
        <authorList>
            <person name="Olsen C.W."/>
            <person name="Carey S."/>
            <person name="Hinshaw L."/>
            <person name="Karasin A.I."/>
        </authorList>
    </citation>
    <scope>NUCLEOTIDE SEQUENCE [LARGE SCALE GENOMIC DNA]</scope>
    <source>
        <strain evidence="10">LZ-22</strain>
    </source>
</reference>
<comment type="similarity">
    <text evidence="1 7">Belongs to the oligoribonuclease family.</text>
</comment>
<dbReference type="SMART" id="SM00479">
    <property type="entry name" value="EXOIII"/>
    <property type="match status" value="1"/>
</dbReference>
<feature type="active site" evidence="7">
    <location>
        <position position="126"/>
    </location>
</feature>
<evidence type="ECO:0000256" key="7">
    <source>
        <dbReference type="HAMAP-Rule" id="MF_00045"/>
    </source>
</evidence>
<dbReference type="STRING" id="1577474.GA0111570_106101"/>
<dbReference type="PANTHER" id="PTHR11046:SF0">
    <property type="entry name" value="OLIGORIBONUCLEASE, MITOCHONDRIAL"/>
    <property type="match status" value="1"/>
</dbReference>
<evidence type="ECO:0000256" key="4">
    <source>
        <dbReference type="ARBA" id="ARBA00022839"/>
    </source>
</evidence>
<dbReference type="RefSeq" id="WP_092610521.1">
    <property type="nucleotide sequence ID" value="NZ_FMYF01000006.1"/>
</dbReference>
<accession>A0A1G6H2U4</accession>
<dbReference type="GO" id="GO:0005737">
    <property type="term" value="C:cytoplasm"/>
    <property type="evidence" value="ECO:0007669"/>
    <property type="project" value="UniProtKB-SubCell"/>
</dbReference>
<dbReference type="SUPFAM" id="SSF53098">
    <property type="entry name" value="Ribonuclease H-like"/>
    <property type="match status" value="1"/>
</dbReference>
<protein>
    <recommendedName>
        <fullName evidence="6 7">Oligoribonuclease</fullName>
        <ecNumber evidence="7">3.1.-.-</ecNumber>
    </recommendedName>
</protein>
<keyword evidence="11" id="KW-1185">Reference proteome</keyword>
<dbReference type="OrthoDB" id="9801329at2"/>
<comment type="function">
    <text evidence="5 7">3'-to-5' exoribonuclease specific for small oligoribonucleotides.</text>
</comment>
<dbReference type="FunFam" id="3.30.420.10:FF:000003">
    <property type="entry name" value="Oligoribonuclease"/>
    <property type="match status" value="1"/>
</dbReference>
<dbReference type="CDD" id="cd06135">
    <property type="entry name" value="Orn"/>
    <property type="match status" value="1"/>
</dbReference>
<organism evidence="10 11">
    <name type="scientific">Raineyella antarctica</name>
    <dbReference type="NCBI Taxonomy" id="1577474"/>
    <lineage>
        <taxon>Bacteria</taxon>
        <taxon>Bacillati</taxon>
        <taxon>Actinomycetota</taxon>
        <taxon>Actinomycetes</taxon>
        <taxon>Propionibacteriales</taxon>
        <taxon>Propionibacteriaceae</taxon>
        <taxon>Raineyella</taxon>
    </lineage>
</organism>
<evidence type="ECO:0000256" key="2">
    <source>
        <dbReference type="ARBA" id="ARBA00022722"/>
    </source>
</evidence>
<dbReference type="InterPro" id="IPR013520">
    <property type="entry name" value="Ribonucl_H"/>
</dbReference>
<dbReference type="InterPro" id="IPR012337">
    <property type="entry name" value="RNaseH-like_sf"/>
</dbReference>
<dbReference type="InterPro" id="IPR022894">
    <property type="entry name" value="Oligoribonuclease"/>
</dbReference>
<evidence type="ECO:0000313" key="10">
    <source>
        <dbReference type="EMBL" id="SDB88599.1"/>
    </source>
</evidence>
<dbReference type="PANTHER" id="PTHR11046">
    <property type="entry name" value="OLIGORIBONUCLEASE, MITOCHONDRIAL"/>
    <property type="match status" value="1"/>
</dbReference>
<dbReference type="Pfam" id="PF00929">
    <property type="entry name" value="RNase_T"/>
    <property type="match status" value="1"/>
</dbReference>
<dbReference type="Gene3D" id="3.30.420.10">
    <property type="entry name" value="Ribonuclease H-like superfamily/Ribonuclease H"/>
    <property type="match status" value="1"/>
</dbReference>
<dbReference type="HAMAP" id="MF_00045">
    <property type="entry name" value="Oligoribonuclease"/>
    <property type="match status" value="1"/>
</dbReference>
<dbReference type="EC" id="3.1.-.-" evidence="7"/>
<keyword evidence="4 7" id="KW-0269">Exonuclease</keyword>
<dbReference type="EMBL" id="FMYF01000006">
    <property type="protein sequence ID" value="SDB88599.1"/>
    <property type="molecule type" value="Genomic_DNA"/>
</dbReference>
<keyword evidence="2 7" id="KW-0540">Nuclease</keyword>
<name>A0A1G6H2U4_9ACTN</name>
<dbReference type="GO" id="GO:0003676">
    <property type="term" value="F:nucleic acid binding"/>
    <property type="evidence" value="ECO:0007669"/>
    <property type="project" value="InterPro"/>
</dbReference>
<proteinExistence type="inferred from homology"/>
<keyword evidence="7" id="KW-0963">Cytoplasm</keyword>
<feature type="domain" description="Exonuclease" evidence="9">
    <location>
        <begin position="4"/>
        <end position="178"/>
    </location>
</feature>
<evidence type="ECO:0000256" key="3">
    <source>
        <dbReference type="ARBA" id="ARBA00022801"/>
    </source>
</evidence>
<evidence type="ECO:0000259" key="9">
    <source>
        <dbReference type="SMART" id="SM00479"/>
    </source>
</evidence>
<evidence type="ECO:0000256" key="8">
    <source>
        <dbReference type="SAM" id="MobiDB-lite"/>
    </source>
</evidence>
<gene>
    <name evidence="7" type="primary">orn</name>
    <name evidence="10" type="ORF">GA0111570_106101</name>
</gene>
<feature type="compositionally biased region" description="Polar residues" evidence="8">
    <location>
        <begin position="199"/>
        <end position="211"/>
    </location>
</feature>
<sequence length="228" mass="25122">MTNELVWIDCEMTGLDLVHDELIEVAALVTDAELNVLGDGVDVLVKPSAAALEHMGDFVRQMHTKSGLLAELDRGLTMAEAEQQVLDYIRQFVKEPRKAPLAGNTIGTDRTFLAKDMPELEGYVHYRNVDVSSIKELSRRWFPRAYYQSPAKNGNHRALADIQESIEELRYYREAVFVQQPGPDTASLKRIARKHQGTLTGIGSSDATSETAPEGIPEAGAASVPDAD</sequence>